<evidence type="ECO:0000256" key="1">
    <source>
        <dbReference type="ARBA" id="ARBA00004141"/>
    </source>
</evidence>
<gene>
    <name evidence="7" type="ORF">RFULGI_LOCUS3990</name>
</gene>
<protein>
    <submittedName>
        <fullName evidence="7">6207_t:CDS:1</fullName>
    </submittedName>
</protein>
<evidence type="ECO:0000256" key="6">
    <source>
        <dbReference type="SAM" id="Phobius"/>
    </source>
</evidence>
<dbReference type="AlphaFoldDB" id="A0A9N9FH18"/>
<keyword evidence="2 6" id="KW-0812">Transmembrane</keyword>
<evidence type="ECO:0000313" key="7">
    <source>
        <dbReference type="EMBL" id="CAG8535607.1"/>
    </source>
</evidence>
<sequence length="157" mass="17298">MSKQQQFTRLPTESNSSVSQTPAIPMQAITPQTQAPRLSLNASVDSQPHIVHFTSLSPIHRTSISGVVLEEEWPLTEIPQELREAGGTYESSSANNTEANSMRTDWKRSLFLLLEDPSSSKAAFMVNVFVSFSIILSAVLTTVETIPSFRLTSSSVW</sequence>
<keyword evidence="8" id="KW-1185">Reference proteome</keyword>
<proteinExistence type="predicted"/>
<feature type="region of interest" description="Disordered" evidence="5">
    <location>
        <begin position="1"/>
        <end position="23"/>
    </location>
</feature>
<feature type="compositionally biased region" description="Polar residues" evidence="5">
    <location>
        <begin position="1"/>
        <end position="22"/>
    </location>
</feature>
<dbReference type="GO" id="GO:0016020">
    <property type="term" value="C:membrane"/>
    <property type="evidence" value="ECO:0007669"/>
    <property type="project" value="UniProtKB-SubCell"/>
</dbReference>
<dbReference type="Gene3D" id="1.20.120.350">
    <property type="entry name" value="Voltage-gated potassium channels. Chain C"/>
    <property type="match status" value="1"/>
</dbReference>
<dbReference type="InterPro" id="IPR027359">
    <property type="entry name" value="Volt_channel_dom_sf"/>
</dbReference>
<comment type="subcellular location">
    <subcellularLocation>
        <location evidence="1">Membrane</location>
        <topology evidence="1">Multi-pass membrane protein</topology>
    </subcellularLocation>
</comment>
<name>A0A9N9FH18_9GLOM</name>
<accession>A0A9N9FH18</accession>
<dbReference type="OrthoDB" id="415460at2759"/>
<keyword evidence="4 6" id="KW-0472">Membrane</keyword>
<dbReference type="Proteomes" id="UP000789396">
    <property type="component" value="Unassembled WGS sequence"/>
</dbReference>
<organism evidence="7 8">
    <name type="scientific">Racocetra fulgida</name>
    <dbReference type="NCBI Taxonomy" id="60492"/>
    <lineage>
        <taxon>Eukaryota</taxon>
        <taxon>Fungi</taxon>
        <taxon>Fungi incertae sedis</taxon>
        <taxon>Mucoromycota</taxon>
        <taxon>Glomeromycotina</taxon>
        <taxon>Glomeromycetes</taxon>
        <taxon>Diversisporales</taxon>
        <taxon>Gigasporaceae</taxon>
        <taxon>Racocetra</taxon>
    </lineage>
</organism>
<reference evidence="7" key="1">
    <citation type="submission" date="2021-06" db="EMBL/GenBank/DDBJ databases">
        <authorList>
            <person name="Kallberg Y."/>
            <person name="Tangrot J."/>
            <person name="Rosling A."/>
        </authorList>
    </citation>
    <scope>NUCLEOTIDE SEQUENCE</scope>
    <source>
        <strain evidence="7">IN212</strain>
    </source>
</reference>
<dbReference type="EMBL" id="CAJVPZ010003773">
    <property type="protein sequence ID" value="CAG8535607.1"/>
    <property type="molecule type" value="Genomic_DNA"/>
</dbReference>
<keyword evidence="3 6" id="KW-1133">Transmembrane helix</keyword>
<evidence type="ECO:0000256" key="3">
    <source>
        <dbReference type="ARBA" id="ARBA00022989"/>
    </source>
</evidence>
<evidence type="ECO:0000256" key="2">
    <source>
        <dbReference type="ARBA" id="ARBA00022692"/>
    </source>
</evidence>
<evidence type="ECO:0000256" key="5">
    <source>
        <dbReference type="SAM" id="MobiDB-lite"/>
    </source>
</evidence>
<evidence type="ECO:0000256" key="4">
    <source>
        <dbReference type="ARBA" id="ARBA00023136"/>
    </source>
</evidence>
<evidence type="ECO:0000313" key="8">
    <source>
        <dbReference type="Proteomes" id="UP000789396"/>
    </source>
</evidence>
<comment type="caution">
    <text evidence="7">The sequence shown here is derived from an EMBL/GenBank/DDBJ whole genome shotgun (WGS) entry which is preliminary data.</text>
</comment>
<feature type="transmembrane region" description="Helical" evidence="6">
    <location>
        <begin position="122"/>
        <end position="143"/>
    </location>
</feature>